<evidence type="ECO:0000259" key="2">
    <source>
        <dbReference type="Pfam" id="PF06032"/>
    </source>
</evidence>
<protein>
    <submittedName>
        <fullName evidence="4">DUF917 domain-containing protein</fullName>
    </submittedName>
</protein>
<gene>
    <name evidence="4" type="ORF">GCM10022226_47270</name>
</gene>
<evidence type="ECO:0000259" key="3">
    <source>
        <dbReference type="Pfam" id="PF20906"/>
    </source>
</evidence>
<evidence type="ECO:0000256" key="1">
    <source>
        <dbReference type="SAM" id="MobiDB-lite"/>
    </source>
</evidence>
<dbReference type="EMBL" id="BAAAZR010000014">
    <property type="protein sequence ID" value="GAA3821471.1"/>
    <property type="molecule type" value="Genomic_DNA"/>
</dbReference>
<evidence type="ECO:0000313" key="4">
    <source>
        <dbReference type="EMBL" id="GAA3821471.1"/>
    </source>
</evidence>
<comment type="caution">
    <text evidence="4">The sequence shown here is derived from an EMBL/GenBank/DDBJ whole genome shotgun (WGS) entry which is preliminary data.</text>
</comment>
<dbReference type="Pfam" id="PF06032">
    <property type="entry name" value="S-Me-THD_N"/>
    <property type="match status" value="1"/>
</dbReference>
<reference evidence="5" key="1">
    <citation type="journal article" date="2019" name="Int. J. Syst. Evol. Microbiol.">
        <title>The Global Catalogue of Microorganisms (GCM) 10K type strain sequencing project: providing services to taxonomists for standard genome sequencing and annotation.</title>
        <authorList>
            <consortium name="The Broad Institute Genomics Platform"/>
            <consortium name="The Broad Institute Genome Sequencing Center for Infectious Disease"/>
            <person name="Wu L."/>
            <person name="Ma J."/>
        </authorList>
    </citation>
    <scope>NUCLEOTIDE SEQUENCE [LARGE SCALE GENOMIC DNA]</scope>
    <source>
        <strain evidence="5">JCM 16908</strain>
    </source>
</reference>
<organism evidence="4 5">
    <name type="scientific">Sphaerisporangium flaviroseum</name>
    <dbReference type="NCBI Taxonomy" id="509199"/>
    <lineage>
        <taxon>Bacteria</taxon>
        <taxon>Bacillati</taxon>
        <taxon>Actinomycetota</taxon>
        <taxon>Actinomycetes</taxon>
        <taxon>Streptosporangiales</taxon>
        <taxon>Streptosporangiaceae</taxon>
        <taxon>Sphaerisporangium</taxon>
    </lineage>
</organism>
<dbReference type="Gene3D" id="2.40.390.10">
    <property type="entry name" value="CV3147-like"/>
    <property type="match status" value="1"/>
</dbReference>
<dbReference type="RefSeq" id="WP_344944052.1">
    <property type="nucleotide sequence ID" value="NZ_BAAAZR010000014.1"/>
</dbReference>
<evidence type="ECO:0000313" key="5">
    <source>
        <dbReference type="Proteomes" id="UP001500888"/>
    </source>
</evidence>
<feature type="domain" description="S-Me-THD-like C-terminal" evidence="3">
    <location>
        <begin position="168"/>
        <end position="358"/>
    </location>
</feature>
<accession>A0ABP7ILL7</accession>
<dbReference type="Gene3D" id="3.40.1610.10">
    <property type="entry name" value="CV3147-like domain"/>
    <property type="match status" value="1"/>
</dbReference>
<name>A0ABP7ILL7_9ACTN</name>
<proteinExistence type="predicted"/>
<dbReference type="InterPro" id="IPR010318">
    <property type="entry name" value="S-Me-THD_N"/>
</dbReference>
<dbReference type="SUPFAM" id="SSF160991">
    <property type="entry name" value="CV3147-like"/>
    <property type="match status" value="1"/>
</dbReference>
<feature type="domain" description="S-Me-THD N-terminal" evidence="2">
    <location>
        <begin position="10"/>
        <end position="164"/>
    </location>
</feature>
<dbReference type="InterPro" id="IPR024071">
    <property type="entry name" value="S-Me-THD_C_sf"/>
</dbReference>
<sequence>MAITLTQQGLRDLAEGAAVLGTGGGGDPHIGHQLVLHQLRAGRKVHIIGIDELPDDALVLPSAMMGAPTVFIEKLPSGRGNITALRALEKHLGRTAAATMPTESGGLNSMIPLLLGAQLDLPIVDADGMGRAFPELQMETWNVHGVSGSPMAIASDHGDVCLIDTGSDNIRMERRARAMTIEMGGAAYICDYPMDAATVRRTSIPGTLTLAMKIGAALRQARLRHYDPFQALTAALADTIYSHGLLLFAGKVVDVDRRTVAGFARGTVTLDDQGEQMTLTFQNEHLIAHRNGQVAAIVPDLICTLNSETGAPVTTEALRYGQRLSIFAISTPDLMRTPAALDCFGPAAFGLTEPYTPLEQLAVTLAPTGEHDPGTGLEAVTPAGLRAHPGTR</sequence>
<dbReference type="InterPro" id="IPR027479">
    <property type="entry name" value="S-Me-THD_N_sf"/>
</dbReference>
<dbReference type="InterPro" id="IPR048350">
    <property type="entry name" value="S-Me-THD-like_C"/>
</dbReference>
<dbReference type="Pfam" id="PF20906">
    <property type="entry name" value="S-Me-THD_C"/>
    <property type="match status" value="1"/>
</dbReference>
<dbReference type="Proteomes" id="UP001500888">
    <property type="component" value="Unassembled WGS sequence"/>
</dbReference>
<feature type="region of interest" description="Disordered" evidence="1">
    <location>
        <begin position="370"/>
        <end position="392"/>
    </location>
</feature>
<keyword evidence="5" id="KW-1185">Reference proteome</keyword>